<keyword evidence="5" id="KW-0614">Plasmid</keyword>
<protein>
    <submittedName>
        <fullName evidence="5">Cutinase</fullName>
    </submittedName>
</protein>
<evidence type="ECO:0000256" key="3">
    <source>
        <dbReference type="ARBA" id="ARBA00022801"/>
    </source>
</evidence>
<dbReference type="AlphaFoldDB" id="A0A142EAK6"/>
<evidence type="ECO:0000256" key="1">
    <source>
        <dbReference type="ARBA" id="ARBA00007534"/>
    </source>
</evidence>
<accession>A0A142EAK6</accession>
<dbReference type="InterPro" id="IPR000675">
    <property type="entry name" value="Cutinase/axe"/>
</dbReference>
<dbReference type="InterPro" id="IPR029058">
    <property type="entry name" value="AB_hydrolase_fold"/>
</dbReference>
<dbReference type="PANTHER" id="PTHR33630">
    <property type="entry name" value="CUTINASE RV1984C-RELATED-RELATED"/>
    <property type="match status" value="1"/>
</dbReference>
<evidence type="ECO:0000256" key="4">
    <source>
        <dbReference type="ARBA" id="ARBA00023157"/>
    </source>
</evidence>
<sequence>MRGHVPTIKPRNCRCRCHRYFPGRHLTDLPTARDRRARGRQLENFDHRPERGITMKKLRWSAAMGTTIMLGLTPMAVAQTPTETEAEKVGECPAVHLVLINGTSDTAPNIDPKSDHGFYASVATEALERANEGKISDKANGVQVPTTSAEPTPTAGSLWGSVEPTTSAAASANDFWTVETTTPSVISGAEVMESTPTTSIASQWPDSDTDTNEDDSTIQRIARTYITYPASAGGAYIPGIDAPPADSTSYAQSMETGVLNAKNVLDQIDESCPTTKVFISGYSQGAQVASTVLRDIGAGKGPIDPAKVAGGALLSDPTREENSPVIVGGGSTPAAVPGTSGQSVKSLGAFSASSPAVGGGIAVDRSASTGTGFGSLNSRVASFCVDGDLICAMPIDSPLPKLATSVAEEINVNDPIGSMRAVAESLGPAVVLGGVEAVADGISFGNGQFAINRATSTSNTLLGRIASEAGRTNRTQGEMEQRLTASLSQIGGMALAAGITVAKKTVTAENLAMIAAAGVAGPQAAVAVAAGKLAEASLDLLSPDLVGGASRRVLDEVQAAGFNEQTLTTVATQAAQWNNQNAHMSYASAPVSADGRTAAELTTDWAVAAAADVVSGTSRALSDSAVRTTLGTGTAWNFDDSAASASLSQFLSEVQS</sequence>
<keyword evidence="2" id="KW-0719">Serine esterase</keyword>
<dbReference type="SMART" id="SM01110">
    <property type="entry name" value="Cutinase"/>
    <property type="match status" value="1"/>
</dbReference>
<geneLocation type="plasmid" evidence="5">
    <name>pBL90</name>
</geneLocation>
<dbReference type="PANTHER" id="PTHR33630:SF9">
    <property type="entry name" value="CUTINASE 4"/>
    <property type="match status" value="1"/>
</dbReference>
<dbReference type="EMBL" id="KU306397">
    <property type="protein sequence ID" value="AMQ45194.1"/>
    <property type="molecule type" value="Genomic_DNA"/>
</dbReference>
<reference evidence="5" key="1">
    <citation type="journal article" date="2016" name="Russ. J. Genet.">
        <title>Sequencing and structural analysis of the cryptic plasmid pBL90 from Brevibacterium lactofermentum.</title>
        <authorList>
            <person name="Novikov A.D."/>
            <person name="Ryabchenko L.E."/>
            <person name="Beletsky A.V."/>
            <person name="Mardanov A.V."/>
            <person name="Ravin N.V."/>
            <person name="Yanenko A.S."/>
        </authorList>
    </citation>
    <scope>NUCLEOTIDE SEQUENCE</scope>
    <source>
        <strain evidence="5">DSM 1412</strain>
        <plasmid evidence="5">pBL90</plasmid>
    </source>
</reference>
<dbReference type="Pfam" id="PF01083">
    <property type="entry name" value="Cutinase"/>
    <property type="match status" value="1"/>
</dbReference>
<name>A0A142EAK6_CORGT</name>
<keyword evidence="3" id="KW-0378">Hydrolase</keyword>
<dbReference type="Gene3D" id="3.40.50.1820">
    <property type="entry name" value="alpha/beta hydrolase"/>
    <property type="match status" value="1"/>
</dbReference>
<dbReference type="GO" id="GO:0052689">
    <property type="term" value="F:carboxylic ester hydrolase activity"/>
    <property type="evidence" value="ECO:0007669"/>
    <property type="project" value="UniProtKB-KW"/>
</dbReference>
<evidence type="ECO:0000313" key="5">
    <source>
        <dbReference type="EMBL" id="AMQ45194.1"/>
    </source>
</evidence>
<dbReference type="SUPFAM" id="SSF53474">
    <property type="entry name" value="alpha/beta-Hydrolases"/>
    <property type="match status" value="1"/>
</dbReference>
<keyword evidence="4" id="KW-1015">Disulfide bond</keyword>
<organism evidence="5">
    <name type="scientific">Corynebacterium glutamicum</name>
    <name type="common">Brevibacterium saccharolyticum</name>
    <dbReference type="NCBI Taxonomy" id="1718"/>
    <lineage>
        <taxon>Bacteria</taxon>
        <taxon>Bacillati</taxon>
        <taxon>Actinomycetota</taxon>
        <taxon>Actinomycetes</taxon>
        <taxon>Mycobacteriales</taxon>
        <taxon>Corynebacteriaceae</taxon>
        <taxon>Corynebacterium</taxon>
    </lineage>
</organism>
<evidence type="ECO:0000256" key="2">
    <source>
        <dbReference type="ARBA" id="ARBA00022487"/>
    </source>
</evidence>
<comment type="similarity">
    <text evidence="1">Belongs to the cutinase family.</text>
</comment>
<proteinExistence type="inferred from homology"/>